<keyword evidence="2" id="KW-1185">Reference proteome</keyword>
<evidence type="ECO:0000313" key="2">
    <source>
        <dbReference type="Proteomes" id="UP001143910"/>
    </source>
</evidence>
<comment type="caution">
    <text evidence="1">The sequence shown here is derived from an EMBL/GenBank/DDBJ whole genome shotgun (WGS) entry which is preliminary data.</text>
</comment>
<proteinExistence type="predicted"/>
<name>A0ACC1MDM5_9HYPO</name>
<dbReference type="Proteomes" id="UP001143910">
    <property type="component" value="Unassembled WGS sequence"/>
</dbReference>
<accession>A0ACC1MDM5</accession>
<organism evidence="1 2">
    <name type="scientific">Zarea fungicola</name>
    <dbReference type="NCBI Taxonomy" id="93591"/>
    <lineage>
        <taxon>Eukaryota</taxon>
        <taxon>Fungi</taxon>
        <taxon>Dikarya</taxon>
        <taxon>Ascomycota</taxon>
        <taxon>Pezizomycotina</taxon>
        <taxon>Sordariomycetes</taxon>
        <taxon>Hypocreomycetidae</taxon>
        <taxon>Hypocreales</taxon>
        <taxon>Cordycipitaceae</taxon>
        <taxon>Zarea</taxon>
    </lineage>
</organism>
<evidence type="ECO:0000313" key="1">
    <source>
        <dbReference type="EMBL" id="KAJ2963678.1"/>
    </source>
</evidence>
<dbReference type="EMBL" id="JANJQO010003198">
    <property type="protein sequence ID" value="KAJ2963678.1"/>
    <property type="molecule type" value="Genomic_DNA"/>
</dbReference>
<protein>
    <submittedName>
        <fullName evidence="1">Uncharacterized protein</fullName>
    </submittedName>
</protein>
<reference evidence="1" key="1">
    <citation type="submission" date="2022-08" db="EMBL/GenBank/DDBJ databases">
        <title>Genome Sequence of Lecanicillium fungicola.</title>
        <authorList>
            <person name="Buettner E."/>
        </authorList>
    </citation>
    <scope>NUCLEOTIDE SEQUENCE</scope>
    <source>
        <strain evidence="1">Babe33</strain>
    </source>
</reference>
<sequence>MNKRSDALATHRAPAVTPPAMAISAAMCRATARLDYLEQLLSDSKELRSLRTNSHGDNATDDKGQDLSLGPSSQHLQPNCAENLFSKKTISMAYEDSALPIYICETACSAFATRVCQSLNGIDGSTFPLQWNFVDESTLSSLLEVDTAWPSFAQAQLLLKTAIGQANPAFHLTLKLDTLELLNDVYRKARFNEPAIKCKYFALFALGQVYSAMPDSTAATVPGTTYFARALSLIQIPPERPNMMHIETILCLALFSQFLNRFHSAYLLIGNALRLALSLRLNYNPTETCPNAVDREHRIRLWWSIYAMDKFWGIKSGLPSLVSEQDMHVDLPKALISPVHAEQFNDHGFQIAAISIARLIGSTVQEIYRAKRGDDGSFLQREQNILIQSRQCVESLPESLKLQSYGPNPRNVITMHLQLNYVSCSKQCKIFDLSNPGLMPALQCVMIAMRPVLLHILSRRATASYDSIKATSSTAVAICETSFYAAKHSISLCLEAWTNGPYSMLSYDFPFFLFSSALVLLIANYLKYEETEDVSLVETAREMLQTLKRSGNFSARDLSDHLEFVINCFQGAKSEPSQTLGPVATVESPPSPALDSGKSTYTPSDISPPSLGTEFGAVDGVSIAMSAQTMTMQMAFNQAGIQNFLDQSDFSLGPEDPLHFLDDSMSSFWWEKPLYTE</sequence>
<gene>
    <name evidence="1" type="ORF">NQ176_g10842</name>
</gene>